<dbReference type="InterPro" id="IPR009057">
    <property type="entry name" value="Homeodomain-like_sf"/>
</dbReference>
<evidence type="ECO:0000256" key="1">
    <source>
        <dbReference type="ARBA" id="ARBA00023015"/>
    </source>
</evidence>
<evidence type="ECO:0000313" key="6">
    <source>
        <dbReference type="EMBL" id="PZG52234.1"/>
    </source>
</evidence>
<evidence type="ECO:0000256" key="4">
    <source>
        <dbReference type="PROSITE-ProRule" id="PRU00335"/>
    </source>
</evidence>
<dbReference type="InterPro" id="IPR036271">
    <property type="entry name" value="Tet_transcr_reg_TetR-rel_C_sf"/>
</dbReference>
<keyword evidence="2 4" id="KW-0238">DNA-binding</keyword>
<proteinExistence type="predicted"/>
<organism evidence="6 7">
    <name type="scientific">Spongiactinospora gelatinilytica</name>
    <dbReference type="NCBI Taxonomy" id="2666298"/>
    <lineage>
        <taxon>Bacteria</taxon>
        <taxon>Bacillati</taxon>
        <taxon>Actinomycetota</taxon>
        <taxon>Actinomycetes</taxon>
        <taxon>Streptosporangiales</taxon>
        <taxon>Streptosporangiaceae</taxon>
        <taxon>Spongiactinospora</taxon>
    </lineage>
</organism>
<reference evidence="6 7" key="1">
    <citation type="submission" date="2018-01" db="EMBL/GenBank/DDBJ databases">
        <title>Draft genome sequence of Sphaerisporangium sp. 7K107.</title>
        <authorList>
            <person name="Sahin N."/>
            <person name="Saygin H."/>
            <person name="Ay H."/>
        </authorList>
    </citation>
    <scope>NUCLEOTIDE SEQUENCE [LARGE SCALE GENOMIC DNA]</scope>
    <source>
        <strain evidence="6 7">7K107</strain>
    </source>
</reference>
<name>A0A2W2IR26_9ACTN</name>
<dbReference type="PANTHER" id="PTHR47506:SF1">
    <property type="entry name" value="HTH-TYPE TRANSCRIPTIONAL REGULATOR YJDC"/>
    <property type="match status" value="1"/>
</dbReference>
<accession>A0A2W2IR26</accession>
<comment type="caution">
    <text evidence="6">The sequence shown here is derived from an EMBL/GenBank/DDBJ whole genome shotgun (WGS) entry which is preliminary data.</text>
</comment>
<dbReference type="PANTHER" id="PTHR47506">
    <property type="entry name" value="TRANSCRIPTIONAL REGULATORY PROTEIN"/>
    <property type="match status" value="1"/>
</dbReference>
<feature type="domain" description="HTH tetR-type" evidence="5">
    <location>
        <begin position="18"/>
        <end position="78"/>
    </location>
</feature>
<dbReference type="SUPFAM" id="SSF48498">
    <property type="entry name" value="Tetracyclin repressor-like, C-terminal domain"/>
    <property type="match status" value="1"/>
</dbReference>
<dbReference type="InterPro" id="IPR001647">
    <property type="entry name" value="HTH_TetR"/>
</dbReference>
<evidence type="ECO:0000256" key="3">
    <source>
        <dbReference type="ARBA" id="ARBA00023163"/>
    </source>
</evidence>
<dbReference type="Proteomes" id="UP000248544">
    <property type="component" value="Unassembled WGS sequence"/>
</dbReference>
<dbReference type="InterPro" id="IPR023772">
    <property type="entry name" value="DNA-bd_HTH_TetR-type_CS"/>
</dbReference>
<dbReference type="PRINTS" id="PR00455">
    <property type="entry name" value="HTHTETR"/>
</dbReference>
<keyword evidence="1" id="KW-0805">Transcription regulation</keyword>
<dbReference type="Pfam" id="PF00440">
    <property type="entry name" value="TetR_N"/>
    <property type="match status" value="1"/>
</dbReference>
<keyword evidence="3" id="KW-0804">Transcription</keyword>
<dbReference type="PROSITE" id="PS50977">
    <property type="entry name" value="HTH_TETR_2"/>
    <property type="match status" value="1"/>
</dbReference>
<dbReference type="SUPFAM" id="SSF46689">
    <property type="entry name" value="Homeodomain-like"/>
    <property type="match status" value="1"/>
</dbReference>
<protein>
    <submittedName>
        <fullName evidence="6">TetR/AcrR family transcriptional regulator</fullName>
    </submittedName>
</protein>
<evidence type="ECO:0000313" key="7">
    <source>
        <dbReference type="Proteomes" id="UP000248544"/>
    </source>
</evidence>
<dbReference type="AlphaFoldDB" id="A0A2W2IR26"/>
<gene>
    <name evidence="6" type="ORF">C1I98_06985</name>
</gene>
<evidence type="ECO:0000256" key="2">
    <source>
        <dbReference type="ARBA" id="ARBA00023125"/>
    </source>
</evidence>
<evidence type="ECO:0000259" key="5">
    <source>
        <dbReference type="PROSITE" id="PS50977"/>
    </source>
</evidence>
<dbReference type="Gene3D" id="1.10.357.10">
    <property type="entry name" value="Tetracycline Repressor, domain 2"/>
    <property type="match status" value="1"/>
</dbReference>
<dbReference type="EMBL" id="POUA01000034">
    <property type="protein sequence ID" value="PZG52234.1"/>
    <property type="molecule type" value="Genomic_DNA"/>
</dbReference>
<sequence>MRAWVVVVAVAFTEEERVRIIADLLDTAERLYASQGLKKTSLEELTAPAGISKASFYAFFDSKETLYKEVMIRRAPLIAQRHGKVFRRPVSAESLAEVMGTWTVVLTTDPFYRRLFTHPEELRAVTRRIGVEEVARVTPYVIDPLLDYIAKGQADGVIDSSVRPEIILGVIRTIGLIVMNRHLYGDTYDDVLETTIKTLARGLTASNEL</sequence>
<feature type="DNA-binding region" description="H-T-H motif" evidence="4">
    <location>
        <begin position="41"/>
        <end position="60"/>
    </location>
</feature>
<keyword evidence="7" id="KW-1185">Reference proteome</keyword>
<dbReference type="PROSITE" id="PS01081">
    <property type="entry name" value="HTH_TETR_1"/>
    <property type="match status" value="1"/>
</dbReference>
<dbReference type="GO" id="GO:0003677">
    <property type="term" value="F:DNA binding"/>
    <property type="evidence" value="ECO:0007669"/>
    <property type="project" value="UniProtKB-UniRule"/>
</dbReference>